<dbReference type="AlphaFoldDB" id="A0A2S9WR76"/>
<feature type="transmembrane region" description="Helical" evidence="1">
    <location>
        <begin position="119"/>
        <end position="142"/>
    </location>
</feature>
<feature type="transmembrane region" description="Helical" evidence="1">
    <location>
        <begin position="38"/>
        <end position="61"/>
    </location>
</feature>
<evidence type="ECO:0000313" key="2">
    <source>
        <dbReference type="EMBL" id="PRP65969.1"/>
    </source>
</evidence>
<dbReference type="EMBL" id="MQUC01000003">
    <property type="protein sequence ID" value="PRP65969.1"/>
    <property type="molecule type" value="Genomic_DNA"/>
</dbReference>
<organism evidence="2 3">
    <name type="scientific">Nonlabens agnitus</name>
    <dbReference type="NCBI Taxonomy" id="870484"/>
    <lineage>
        <taxon>Bacteria</taxon>
        <taxon>Pseudomonadati</taxon>
        <taxon>Bacteroidota</taxon>
        <taxon>Flavobacteriia</taxon>
        <taxon>Flavobacteriales</taxon>
        <taxon>Flavobacteriaceae</taxon>
        <taxon>Nonlabens</taxon>
    </lineage>
</organism>
<dbReference type="InterPro" id="IPR045466">
    <property type="entry name" value="DUF6498"/>
</dbReference>
<keyword evidence="3" id="KW-1185">Reference proteome</keyword>
<name>A0A2S9WR76_9FLAO</name>
<dbReference type="OrthoDB" id="1200986at2"/>
<sequence>MNLGVLQPLLKINERTTHIYLSSLFVLLLYFLESVSAITVIFSYFLETIVIGVINVFKILLSRKKEEKELNGKFFLAAFFTVHYGMFVAIQSMFAFTYLEISDPNWTSSGFELVDNYTRVLAMDNIGWILGTIILNNLWVFYKNYLRNGRYLEVSGLELMFAPYVRIFVQQFVVILSGFFISFGAQHAAVILLIGLRTFIDVMIVEIRDGTPFMEYLVKKNNTNKISDEEFRKYVKNLSE</sequence>
<gene>
    <name evidence="2" type="ORF">BST86_02135</name>
</gene>
<accession>A0A2S9WR76</accession>
<evidence type="ECO:0000256" key="1">
    <source>
        <dbReference type="SAM" id="Phobius"/>
    </source>
</evidence>
<dbReference type="Pfam" id="PF20108">
    <property type="entry name" value="DUF6498"/>
    <property type="match status" value="1"/>
</dbReference>
<keyword evidence="1" id="KW-0812">Transmembrane</keyword>
<protein>
    <submittedName>
        <fullName evidence="2">Uncharacterized protein</fullName>
    </submittedName>
</protein>
<feature type="transmembrane region" description="Helical" evidence="1">
    <location>
        <begin position="12"/>
        <end position="32"/>
    </location>
</feature>
<dbReference type="RefSeq" id="WP_105981831.1">
    <property type="nucleotide sequence ID" value="NZ_MQUC01000003.1"/>
</dbReference>
<proteinExistence type="predicted"/>
<comment type="caution">
    <text evidence="2">The sequence shown here is derived from an EMBL/GenBank/DDBJ whole genome shotgun (WGS) entry which is preliminary data.</text>
</comment>
<feature type="transmembrane region" description="Helical" evidence="1">
    <location>
        <begin position="73"/>
        <end position="99"/>
    </location>
</feature>
<evidence type="ECO:0000313" key="3">
    <source>
        <dbReference type="Proteomes" id="UP000239532"/>
    </source>
</evidence>
<keyword evidence="1" id="KW-0472">Membrane</keyword>
<reference evidence="2 3" key="1">
    <citation type="submission" date="2016-11" db="EMBL/GenBank/DDBJ databases">
        <title>Trade-off between light-utilization and light-protection in marine flavobacteria.</title>
        <authorList>
            <person name="Kumagai Y."/>
        </authorList>
    </citation>
    <scope>NUCLEOTIDE SEQUENCE [LARGE SCALE GENOMIC DNA]</scope>
    <source>
        <strain evidence="2 3">JCM 17109</strain>
    </source>
</reference>
<dbReference type="Proteomes" id="UP000239532">
    <property type="component" value="Unassembled WGS sequence"/>
</dbReference>
<keyword evidence="1" id="KW-1133">Transmembrane helix</keyword>